<gene>
    <name evidence="2" type="ORF">ALMOND_2B009217</name>
    <name evidence="3" type="ORF">ALMOND_2B032644</name>
    <name evidence="1" type="ORF">L3X38_005675</name>
</gene>
<dbReference type="Gramene" id="VVA37405">
    <property type="protein sequence ID" value="VVA37405"/>
    <property type="gene ID" value="Prudul26B032644"/>
</dbReference>
<reference evidence="4" key="2">
    <citation type="journal article" date="2020" name="Plant J.">
        <title>Transposons played a major role in the diversification between the closely related almond and peach genomes: results from the almond genome sequence.</title>
        <authorList>
            <person name="Alioto T."/>
            <person name="Alexiou K.G."/>
            <person name="Bardil A."/>
            <person name="Barteri F."/>
            <person name="Castanera R."/>
            <person name="Cruz F."/>
            <person name="Dhingra A."/>
            <person name="Duval H."/>
            <person name="Fernandez I Marti A."/>
            <person name="Frias L."/>
            <person name="Galan B."/>
            <person name="Garcia J.L."/>
            <person name="Howad W."/>
            <person name="Gomez-Garrido J."/>
            <person name="Gut M."/>
            <person name="Julca I."/>
            <person name="Morata J."/>
            <person name="Puigdomenech P."/>
            <person name="Ribeca P."/>
            <person name="Rubio Cabetas M.J."/>
            <person name="Vlasova A."/>
            <person name="Wirthensohn M."/>
            <person name="Garcia-Mas J."/>
            <person name="Gabaldon T."/>
            <person name="Casacuberta J.M."/>
            <person name="Arus P."/>
        </authorList>
    </citation>
    <scope>NUCLEOTIDE SEQUENCE [LARGE SCALE GENOMIC DNA]</scope>
    <source>
        <strain evidence="4">cv. Texas</strain>
    </source>
</reference>
<reference evidence="1 5" key="3">
    <citation type="journal article" date="2022" name="G3 (Bethesda)">
        <title>Whole-genome sequence and methylome profiling of the almond [Prunus dulcis (Mill.) D.A. Webb] cultivar 'Nonpareil'.</title>
        <authorList>
            <person name="D'Amico-Willman K.M."/>
            <person name="Ouma W.Z."/>
            <person name="Meulia T."/>
            <person name="Sideli G.M."/>
            <person name="Gradziel T.M."/>
            <person name="Fresnedo-Ramirez J."/>
        </authorList>
    </citation>
    <scope>NUCLEOTIDE SEQUENCE [LARGE SCALE GENOMIC DNA]</scope>
    <source>
        <strain evidence="1">Clone GOH B32 T37-40</strain>
    </source>
</reference>
<name>A0A5E4G3K4_PRUDU</name>
<dbReference type="EMBL" id="CABIKO010000320">
    <property type="protein sequence ID" value="VVA34192.1"/>
    <property type="molecule type" value="Genomic_DNA"/>
</dbReference>
<accession>A0A5E4G3K4</accession>
<dbReference type="AlphaFoldDB" id="A0A5E4G3K4"/>
<dbReference type="Gramene" id="VVA34192">
    <property type="protein sequence ID" value="VVA34192"/>
    <property type="gene ID" value="Prudul26B009217"/>
</dbReference>
<evidence type="ECO:0000313" key="2">
    <source>
        <dbReference type="EMBL" id="VVA34192.1"/>
    </source>
</evidence>
<dbReference type="EMBL" id="JAJFAZ020000001">
    <property type="protein sequence ID" value="KAI5352783.1"/>
    <property type="molecule type" value="Genomic_DNA"/>
</dbReference>
<organism evidence="2 4">
    <name type="scientific">Prunus dulcis</name>
    <name type="common">Almond</name>
    <name type="synonym">Amygdalus dulcis</name>
    <dbReference type="NCBI Taxonomy" id="3755"/>
    <lineage>
        <taxon>Eukaryota</taxon>
        <taxon>Viridiplantae</taxon>
        <taxon>Streptophyta</taxon>
        <taxon>Embryophyta</taxon>
        <taxon>Tracheophyta</taxon>
        <taxon>Spermatophyta</taxon>
        <taxon>Magnoliopsida</taxon>
        <taxon>eudicotyledons</taxon>
        <taxon>Gunneridae</taxon>
        <taxon>Pentapetalae</taxon>
        <taxon>rosids</taxon>
        <taxon>fabids</taxon>
        <taxon>Rosales</taxon>
        <taxon>Rosaceae</taxon>
        <taxon>Amygdaloideae</taxon>
        <taxon>Amygdaleae</taxon>
        <taxon>Prunus</taxon>
    </lineage>
</organism>
<keyword evidence="5" id="KW-1185">Reference proteome</keyword>
<evidence type="ECO:0000313" key="1">
    <source>
        <dbReference type="EMBL" id="KAI5352783.1"/>
    </source>
</evidence>
<evidence type="ECO:0000313" key="4">
    <source>
        <dbReference type="Proteomes" id="UP000327085"/>
    </source>
</evidence>
<evidence type="ECO:0000313" key="5">
    <source>
        <dbReference type="Proteomes" id="UP001054821"/>
    </source>
</evidence>
<protein>
    <submittedName>
        <fullName evidence="2">Uncharacterized protein</fullName>
    </submittedName>
</protein>
<reference evidence="2" key="1">
    <citation type="submission" date="2019-07" db="EMBL/GenBank/DDBJ databases">
        <authorList>
            <person name="Alioto T."/>
            <person name="Alioto T."/>
            <person name="Gomez Garrido J."/>
        </authorList>
    </citation>
    <scope>NUCLEOTIDE SEQUENCE</scope>
</reference>
<dbReference type="Proteomes" id="UP000327085">
    <property type="component" value="Chromosome 1"/>
</dbReference>
<dbReference type="Proteomes" id="UP001054821">
    <property type="component" value="Chromosome 1"/>
</dbReference>
<sequence length="74" mass="8100">MNAITKVTPQLVVPPTYGYESRSLLFVCAEVELGSNTFVVTDCDDVPPPLPLAKVCIRLECSKGRIHRGARVVK</sequence>
<dbReference type="EMBL" id="CABIKO010000534">
    <property type="protein sequence ID" value="VVA37405.1"/>
    <property type="molecule type" value="Genomic_DNA"/>
</dbReference>
<proteinExistence type="predicted"/>
<evidence type="ECO:0000313" key="3">
    <source>
        <dbReference type="EMBL" id="VVA37405.1"/>
    </source>
</evidence>